<feature type="transmembrane region" description="Helical" evidence="7">
    <location>
        <begin position="186"/>
        <end position="207"/>
    </location>
</feature>
<keyword evidence="2" id="KW-1003">Cell membrane</keyword>
<evidence type="ECO:0000256" key="6">
    <source>
        <dbReference type="RuleBase" id="RU004057"/>
    </source>
</evidence>
<dbReference type="InterPro" id="IPR002898">
    <property type="entry name" value="MotA_ExbB_proton_chnl"/>
</dbReference>
<dbReference type="InterPro" id="IPR050790">
    <property type="entry name" value="ExbB/TolQ_transport"/>
</dbReference>
<keyword evidence="5 7" id="KW-0472">Membrane</keyword>
<organism evidence="9">
    <name type="scientific">uncultured Gemmatimonadota bacterium</name>
    <dbReference type="NCBI Taxonomy" id="203437"/>
    <lineage>
        <taxon>Bacteria</taxon>
        <taxon>Pseudomonadati</taxon>
        <taxon>Gemmatimonadota</taxon>
        <taxon>environmental samples</taxon>
    </lineage>
</organism>
<evidence type="ECO:0000256" key="4">
    <source>
        <dbReference type="ARBA" id="ARBA00022989"/>
    </source>
</evidence>
<evidence type="ECO:0000259" key="8">
    <source>
        <dbReference type="Pfam" id="PF01618"/>
    </source>
</evidence>
<comment type="similarity">
    <text evidence="6">Belongs to the exbB/tolQ family.</text>
</comment>
<evidence type="ECO:0000256" key="5">
    <source>
        <dbReference type="ARBA" id="ARBA00023136"/>
    </source>
</evidence>
<dbReference type="GO" id="GO:0005886">
    <property type="term" value="C:plasma membrane"/>
    <property type="evidence" value="ECO:0007669"/>
    <property type="project" value="UniProtKB-SubCell"/>
</dbReference>
<evidence type="ECO:0000256" key="1">
    <source>
        <dbReference type="ARBA" id="ARBA00004651"/>
    </source>
</evidence>
<dbReference type="GO" id="GO:0017038">
    <property type="term" value="P:protein import"/>
    <property type="evidence" value="ECO:0007669"/>
    <property type="project" value="TreeGrafter"/>
</dbReference>
<protein>
    <submittedName>
        <fullName evidence="9">MotA/TolQ/ExbB proton channel family protein</fullName>
    </submittedName>
</protein>
<keyword evidence="6" id="KW-0813">Transport</keyword>
<keyword evidence="4 7" id="KW-1133">Transmembrane helix</keyword>
<feature type="transmembrane region" description="Helical" evidence="7">
    <location>
        <begin position="141"/>
        <end position="166"/>
    </location>
</feature>
<keyword evidence="3 7" id="KW-0812">Transmembrane</keyword>
<gene>
    <name evidence="9" type="ORF">AVDCRST_MAG68-4997</name>
</gene>
<sequence>MIIQTQHSEFAIAWEMVAEGTASTKIIMAVLAILSLASWAVIVWKIMQFRRFRAESDSFMRRVGGAETTDEAFHAVSMMDATPFTRLFQRGLGFFREMRPGAARAGSELRGLSPAQLEVLRMVLEKEEGEERDDAARGVGWLAIVATVSPLLGLLGTVLGVMTSFIGVAQAGSSSIDAVAPGVAEALLTTAGGLVVAIPAAMAYNYLTGKLNDFMGEMEGISSELIATLAREGRI</sequence>
<evidence type="ECO:0000313" key="9">
    <source>
        <dbReference type="EMBL" id="CAA9367400.1"/>
    </source>
</evidence>
<proteinExistence type="inferred from homology"/>
<dbReference type="Pfam" id="PF01618">
    <property type="entry name" value="MotA_ExbB"/>
    <property type="match status" value="1"/>
</dbReference>
<dbReference type="AlphaFoldDB" id="A0A6J4MUX2"/>
<comment type="subcellular location">
    <subcellularLocation>
        <location evidence="1">Cell membrane</location>
        <topology evidence="1">Multi-pass membrane protein</topology>
    </subcellularLocation>
    <subcellularLocation>
        <location evidence="6">Membrane</location>
        <topology evidence="6">Multi-pass membrane protein</topology>
    </subcellularLocation>
</comment>
<feature type="transmembrane region" description="Helical" evidence="7">
    <location>
        <begin position="26"/>
        <end position="44"/>
    </location>
</feature>
<evidence type="ECO:0000256" key="3">
    <source>
        <dbReference type="ARBA" id="ARBA00022692"/>
    </source>
</evidence>
<name>A0A6J4MUX2_9BACT</name>
<evidence type="ECO:0000256" key="2">
    <source>
        <dbReference type="ARBA" id="ARBA00022475"/>
    </source>
</evidence>
<dbReference type="PANTHER" id="PTHR30625">
    <property type="entry name" value="PROTEIN TOLQ"/>
    <property type="match status" value="1"/>
</dbReference>
<evidence type="ECO:0000256" key="7">
    <source>
        <dbReference type="SAM" id="Phobius"/>
    </source>
</evidence>
<accession>A0A6J4MUX2</accession>
<reference evidence="9" key="1">
    <citation type="submission" date="2020-02" db="EMBL/GenBank/DDBJ databases">
        <authorList>
            <person name="Meier V. D."/>
        </authorList>
    </citation>
    <scope>NUCLEOTIDE SEQUENCE</scope>
    <source>
        <strain evidence="9">AVDCRST_MAG68</strain>
    </source>
</reference>
<feature type="domain" description="MotA/TolQ/ExbB proton channel" evidence="8">
    <location>
        <begin position="115"/>
        <end position="219"/>
    </location>
</feature>
<dbReference type="EMBL" id="CADCTW010000227">
    <property type="protein sequence ID" value="CAA9367400.1"/>
    <property type="molecule type" value="Genomic_DNA"/>
</dbReference>
<keyword evidence="6" id="KW-0653">Protein transport</keyword>
<dbReference type="PANTHER" id="PTHR30625:SF3">
    <property type="entry name" value="TOL-PAL SYSTEM PROTEIN TOLQ"/>
    <property type="match status" value="1"/>
</dbReference>